<dbReference type="Proteomes" id="UP000660729">
    <property type="component" value="Unassembled WGS sequence"/>
</dbReference>
<evidence type="ECO:0000313" key="2">
    <source>
        <dbReference type="EMBL" id="KAF7197339.1"/>
    </source>
</evidence>
<dbReference type="AlphaFoldDB" id="A0A8H6VQZ8"/>
<accession>A0A8H6VQZ8</accession>
<protein>
    <recommendedName>
        <fullName evidence="1">Heterokaryon incompatibility domain-containing protein</fullName>
    </recommendedName>
</protein>
<gene>
    <name evidence="2" type="ORF">HII31_01149</name>
</gene>
<evidence type="ECO:0000259" key="1">
    <source>
        <dbReference type="Pfam" id="PF06985"/>
    </source>
</evidence>
<organism evidence="2 3">
    <name type="scientific">Pseudocercospora fuligena</name>
    <dbReference type="NCBI Taxonomy" id="685502"/>
    <lineage>
        <taxon>Eukaryota</taxon>
        <taxon>Fungi</taxon>
        <taxon>Dikarya</taxon>
        <taxon>Ascomycota</taxon>
        <taxon>Pezizomycotina</taxon>
        <taxon>Dothideomycetes</taxon>
        <taxon>Dothideomycetidae</taxon>
        <taxon>Mycosphaerellales</taxon>
        <taxon>Mycosphaerellaceae</taxon>
        <taxon>Pseudocercospora</taxon>
    </lineage>
</organism>
<dbReference type="PANTHER" id="PTHR33112:SF12">
    <property type="entry name" value="HETEROKARYON INCOMPATIBILITY DOMAIN-CONTAINING PROTEIN"/>
    <property type="match status" value="1"/>
</dbReference>
<dbReference type="OrthoDB" id="3649769at2759"/>
<evidence type="ECO:0000313" key="3">
    <source>
        <dbReference type="Proteomes" id="UP000660729"/>
    </source>
</evidence>
<dbReference type="InterPro" id="IPR010730">
    <property type="entry name" value="HET"/>
</dbReference>
<proteinExistence type="predicted"/>
<feature type="domain" description="Heterokaryon incompatibility" evidence="1">
    <location>
        <begin position="1"/>
        <end position="71"/>
    </location>
</feature>
<sequence>MDKVYDFALLTIVAGHGDSAFSGLPGVRPGTRKVDQHMECVQGMRLANRLPTNQATIDKSVWNTRAWTYQERILAKRKLFITSRQVTFTCEHTEIELCEDVYSLPRRPSAGILREGEAYAEKWKVNYSSLDQAIPEGAVNTAVYATIVQRFTNRQISFPADILNAFIGVSNRLAPLFKDGFRFGLPKNELDTQLLWQPMGNIKRRTENGTGRPIYPTWSWAGWVGPMTGNVGGRLSVSDFELKHDFGDTWFTMDQCRGASSYISSKWTKDLWRGYVFWSEDNKSDVFYAHPLEKLPFRRACRPGLLKNEYGSAEILHMRAETVEFRITGERNQQADGYMEIKVAGIEGIEALMLSNSAGDWVGTVFIPSSIFNDLELGYYECVKISTTSTEHSLWNHQPSELMELGRACDTGRYARTNTADEQVDILVVEKRDGISYRLGAGLCHIQAFADAKPRRIEVLLG</sequence>
<dbReference type="EMBL" id="JABCIY010000015">
    <property type="protein sequence ID" value="KAF7197339.1"/>
    <property type="molecule type" value="Genomic_DNA"/>
</dbReference>
<dbReference type="PANTHER" id="PTHR33112">
    <property type="entry name" value="DOMAIN PROTEIN, PUTATIVE-RELATED"/>
    <property type="match status" value="1"/>
</dbReference>
<keyword evidence="3" id="KW-1185">Reference proteome</keyword>
<name>A0A8H6VQZ8_9PEZI</name>
<dbReference type="Pfam" id="PF06985">
    <property type="entry name" value="HET"/>
    <property type="match status" value="1"/>
</dbReference>
<comment type="caution">
    <text evidence="2">The sequence shown here is derived from an EMBL/GenBank/DDBJ whole genome shotgun (WGS) entry which is preliminary data.</text>
</comment>
<reference evidence="2" key="1">
    <citation type="submission" date="2020-04" db="EMBL/GenBank/DDBJ databases">
        <title>Draft genome resource of the tomato pathogen Pseudocercospora fuligena.</title>
        <authorList>
            <person name="Zaccaron A."/>
        </authorList>
    </citation>
    <scope>NUCLEOTIDE SEQUENCE</scope>
    <source>
        <strain evidence="2">PF001</strain>
    </source>
</reference>